<sequence>MGLPTEILVTTPEKMTSRRTEPNNQGDDLLRFSMLLGAKVDENRYCLNGLSSEFLFQEDSSALYHGKPQYYYDVPIQTEECEYDGEQKSDTDNYLYEESDNDDDIGDSDTDNFLYDEDNDAMLEDDNFSDNVDT</sequence>
<dbReference type="Proteomes" id="UP000290289">
    <property type="component" value="Chromosome 16"/>
</dbReference>
<feature type="region of interest" description="Disordered" evidence="1">
    <location>
        <begin position="84"/>
        <end position="134"/>
    </location>
</feature>
<protein>
    <submittedName>
        <fullName evidence="2">Uncharacterized protein</fullName>
    </submittedName>
</protein>
<keyword evidence="3" id="KW-1185">Reference proteome</keyword>
<proteinExistence type="predicted"/>
<gene>
    <name evidence="2" type="ORF">DVH24_013410</name>
</gene>
<evidence type="ECO:0000256" key="1">
    <source>
        <dbReference type="SAM" id="MobiDB-lite"/>
    </source>
</evidence>
<dbReference type="AlphaFoldDB" id="A0A498HK14"/>
<reference evidence="2 3" key="1">
    <citation type="submission" date="2018-10" db="EMBL/GenBank/DDBJ databases">
        <title>A high-quality apple genome assembly.</title>
        <authorList>
            <person name="Hu J."/>
        </authorList>
    </citation>
    <scope>NUCLEOTIDE SEQUENCE [LARGE SCALE GENOMIC DNA]</scope>
    <source>
        <strain evidence="3">cv. HFTH1</strain>
        <tissue evidence="2">Young leaf</tissue>
    </source>
</reference>
<name>A0A498HK14_MALDO</name>
<evidence type="ECO:0000313" key="2">
    <source>
        <dbReference type="EMBL" id="RXH70664.1"/>
    </source>
</evidence>
<evidence type="ECO:0000313" key="3">
    <source>
        <dbReference type="Proteomes" id="UP000290289"/>
    </source>
</evidence>
<dbReference type="EMBL" id="RDQH01000342">
    <property type="protein sequence ID" value="RXH70664.1"/>
    <property type="molecule type" value="Genomic_DNA"/>
</dbReference>
<feature type="compositionally biased region" description="Acidic residues" evidence="1">
    <location>
        <begin position="95"/>
        <end position="134"/>
    </location>
</feature>
<comment type="caution">
    <text evidence="2">The sequence shown here is derived from an EMBL/GenBank/DDBJ whole genome shotgun (WGS) entry which is preliminary data.</text>
</comment>
<accession>A0A498HK14</accession>
<organism evidence="2 3">
    <name type="scientific">Malus domestica</name>
    <name type="common">Apple</name>
    <name type="synonym">Pyrus malus</name>
    <dbReference type="NCBI Taxonomy" id="3750"/>
    <lineage>
        <taxon>Eukaryota</taxon>
        <taxon>Viridiplantae</taxon>
        <taxon>Streptophyta</taxon>
        <taxon>Embryophyta</taxon>
        <taxon>Tracheophyta</taxon>
        <taxon>Spermatophyta</taxon>
        <taxon>Magnoliopsida</taxon>
        <taxon>eudicotyledons</taxon>
        <taxon>Gunneridae</taxon>
        <taxon>Pentapetalae</taxon>
        <taxon>rosids</taxon>
        <taxon>fabids</taxon>
        <taxon>Rosales</taxon>
        <taxon>Rosaceae</taxon>
        <taxon>Amygdaloideae</taxon>
        <taxon>Maleae</taxon>
        <taxon>Malus</taxon>
    </lineage>
</organism>